<comment type="similarity">
    <text evidence="2">In the N-terminal section; belongs to the leguminous lectin family.</text>
</comment>
<reference evidence="17 18" key="1">
    <citation type="submission" date="2012-08" db="EMBL/GenBank/DDBJ databases">
        <title>Oryza genome evolution.</title>
        <authorList>
            <person name="Wing R.A."/>
        </authorList>
    </citation>
    <scope>NUCLEOTIDE SEQUENCE</scope>
</reference>
<dbReference type="PROSITE" id="PS00108">
    <property type="entry name" value="PROTEIN_KINASE_ST"/>
    <property type="match status" value="1"/>
</dbReference>
<keyword evidence="11 14" id="KW-1133">Transmembrane helix</keyword>
<evidence type="ECO:0000256" key="12">
    <source>
        <dbReference type="ARBA" id="ARBA00023136"/>
    </source>
</evidence>
<dbReference type="SUPFAM" id="SSF56112">
    <property type="entry name" value="Protein kinase-like (PK-like)"/>
    <property type="match status" value="1"/>
</dbReference>
<dbReference type="PROSITE" id="PS00107">
    <property type="entry name" value="PROTEIN_KINASE_ATP"/>
    <property type="match status" value="1"/>
</dbReference>
<evidence type="ECO:0000256" key="6">
    <source>
        <dbReference type="ARBA" id="ARBA00022729"/>
    </source>
</evidence>
<keyword evidence="7" id="KW-0430">Lectin</keyword>
<keyword evidence="9" id="KW-0418">Kinase</keyword>
<dbReference type="eggNOG" id="ENOG502QT06">
    <property type="taxonomic scope" value="Eukaryota"/>
</dbReference>
<feature type="binding site" evidence="13">
    <location>
        <position position="427"/>
    </location>
    <ligand>
        <name>ATP</name>
        <dbReference type="ChEBI" id="CHEBI:30616"/>
    </ligand>
</feature>
<evidence type="ECO:0000256" key="13">
    <source>
        <dbReference type="PROSITE-ProRule" id="PRU10141"/>
    </source>
</evidence>
<evidence type="ECO:0000256" key="1">
    <source>
        <dbReference type="ARBA" id="ARBA00004479"/>
    </source>
</evidence>
<dbReference type="InterPro" id="IPR017441">
    <property type="entry name" value="Protein_kinase_ATP_BS"/>
</dbReference>
<dbReference type="InterPro" id="IPR008271">
    <property type="entry name" value="Ser/Thr_kinase_AS"/>
</dbReference>
<feature type="transmembrane region" description="Helical" evidence="14">
    <location>
        <begin position="330"/>
        <end position="352"/>
    </location>
</feature>
<dbReference type="GO" id="GO:0005524">
    <property type="term" value="F:ATP binding"/>
    <property type="evidence" value="ECO:0007669"/>
    <property type="project" value="UniProtKB-UniRule"/>
</dbReference>
<dbReference type="GO" id="GO:0004672">
    <property type="term" value="F:protein kinase activity"/>
    <property type="evidence" value="ECO:0007669"/>
    <property type="project" value="InterPro"/>
</dbReference>
<feature type="domain" description="Protein kinase" evidence="16">
    <location>
        <begin position="395"/>
        <end position="693"/>
    </location>
</feature>
<dbReference type="Pfam" id="PF00139">
    <property type="entry name" value="Lectin_legB"/>
    <property type="match status" value="1"/>
</dbReference>
<comment type="similarity">
    <text evidence="3">In the C-terminal section; belongs to the protein kinase superfamily. Ser/Thr protein kinase family.</text>
</comment>
<dbReference type="GO" id="GO:0016020">
    <property type="term" value="C:membrane"/>
    <property type="evidence" value="ECO:0007669"/>
    <property type="project" value="UniProtKB-SubCell"/>
</dbReference>
<evidence type="ECO:0000256" key="2">
    <source>
        <dbReference type="ARBA" id="ARBA00008536"/>
    </source>
</evidence>
<keyword evidence="10 13" id="KW-0067">ATP-binding</keyword>
<dbReference type="EnsemblPlants" id="LPERR02G24400.1">
    <property type="protein sequence ID" value="LPERR02G24400.1"/>
    <property type="gene ID" value="LPERR02G24400"/>
</dbReference>
<dbReference type="Gramene" id="LPERR02G24400.1">
    <property type="protein sequence ID" value="LPERR02G24400.1"/>
    <property type="gene ID" value="LPERR02G24400"/>
</dbReference>
<evidence type="ECO:0000313" key="18">
    <source>
        <dbReference type="Proteomes" id="UP000032180"/>
    </source>
</evidence>
<proteinExistence type="inferred from homology"/>
<dbReference type="FunFam" id="3.30.200.20:FF:000320">
    <property type="entry name" value="probable L-type lectin-domain containing receptor kinase S.5"/>
    <property type="match status" value="1"/>
</dbReference>
<keyword evidence="6 15" id="KW-0732">Signal</keyword>
<dbReference type="InterPro" id="IPR001220">
    <property type="entry name" value="Legume_lectin_dom"/>
</dbReference>
<dbReference type="AlphaFoldDB" id="A0A0D9VK52"/>
<organism evidence="17 18">
    <name type="scientific">Leersia perrieri</name>
    <dbReference type="NCBI Taxonomy" id="77586"/>
    <lineage>
        <taxon>Eukaryota</taxon>
        <taxon>Viridiplantae</taxon>
        <taxon>Streptophyta</taxon>
        <taxon>Embryophyta</taxon>
        <taxon>Tracheophyta</taxon>
        <taxon>Spermatophyta</taxon>
        <taxon>Magnoliopsida</taxon>
        <taxon>Liliopsida</taxon>
        <taxon>Poales</taxon>
        <taxon>Poaceae</taxon>
        <taxon>BOP clade</taxon>
        <taxon>Oryzoideae</taxon>
        <taxon>Oryzeae</taxon>
        <taxon>Oryzinae</taxon>
        <taxon>Leersia</taxon>
    </lineage>
</organism>
<dbReference type="HOGENOM" id="CLU_000288_62_6_1"/>
<dbReference type="InterPro" id="IPR013320">
    <property type="entry name" value="ConA-like_dom_sf"/>
</dbReference>
<dbReference type="FunFam" id="1.10.510.10:FF:000444">
    <property type="entry name" value="probable L-type lectin-domain containing receptor kinase S.5"/>
    <property type="match status" value="1"/>
</dbReference>
<keyword evidence="4" id="KW-0808">Transferase</keyword>
<sequence length="747" mass="80596">MVLPGRGHRRAMASLLWCVSVCLLLPSSRAQTTTGTSNIDGKAATTFSFPKFDKSLMQLGNNMTFSSNSTVSQSALQITPDSSNIPQSYLVNQAGRVFFPKPFVMLSSSSSSFSNSSNSTAAAAADGKYVASFSTVFKANLYRSNASVKGEGLAFVIASSNDSEPPAGSYGEYLGLTNASTDGNATNGFAAVELDSVKQPYDIDDNHVGLDVNGVHSKAAASLTPFGIRLAPINTTVDDGSYHVWVIYNGTARYVWVYMGKNDTMPPIPVLNAPLDLSTVLLGNKAYFGFSASTGETYQLNCVLMWNMTVEILPDDQSAANKAALSGWKLGVVIGVSCVVAVALGLFAALYIRKRRKRIGNDPSSVFNNTIDFKSIPGVPKEFDHKELKRGTNNFDEKMKLGQGGYGVVYRATVVGENGQSMEVAVKQFSGANTKGQEDFLAELSIINRLRHRNLVKLVGWCHQNGVLLLVYDYMPNGSLDKHIFGGPEAEVLNWKQRYNVVTGVASALNYLHHEYDQMVIHRDIKPSNIMLDSAFNARLGDFGLARALESDKTSYTDIIGVPGTLGYIAPECFHTGRATRESDVFGFGAVILEIVCGRRISCQSPVGCSQLLEAVWALHGAGAGGEGGRSILEAVDQRLAGEFDEAQAERLLLLGLACSHPNPGERPRTQTILQILNGAAPPPDVPPSKPAFMWPAMPVAREDDATSRSSTVLTSTSSFYVSSSGWTQNYQVSKEHELTERDVVTM</sequence>
<evidence type="ECO:0000256" key="5">
    <source>
        <dbReference type="ARBA" id="ARBA00022692"/>
    </source>
</evidence>
<dbReference type="FunFam" id="2.60.120.200:FF:000164">
    <property type="entry name" value="Putative L-type lectin-domain containing receptor kinase S.5"/>
    <property type="match status" value="1"/>
</dbReference>
<keyword evidence="12 14" id="KW-0472">Membrane</keyword>
<protein>
    <recommendedName>
        <fullName evidence="16">Protein kinase domain-containing protein</fullName>
    </recommendedName>
</protein>
<reference evidence="18" key="2">
    <citation type="submission" date="2013-12" db="EMBL/GenBank/DDBJ databases">
        <authorList>
            <person name="Yu Y."/>
            <person name="Lee S."/>
            <person name="de Baynast K."/>
            <person name="Wissotski M."/>
            <person name="Liu L."/>
            <person name="Talag J."/>
            <person name="Goicoechea J."/>
            <person name="Angelova A."/>
            <person name="Jetty R."/>
            <person name="Kudrna D."/>
            <person name="Golser W."/>
            <person name="Rivera L."/>
            <person name="Zhang J."/>
            <person name="Wing R."/>
        </authorList>
    </citation>
    <scope>NUCLEOTIDE SEQUENCE</scope>
</reference>
<dbReference type="SUPFAM" id="SSF49899">
    <property type="entry name" value="Concanavalin A-like lectins/glucanases"/>
    <property type="match status" value="1"/>
</dbReference>
<dbReference type="PANTHER" id="PTHR27007">
    <property type="match status" value="1"/>
</dbReference>
<feature type="signal peptide" evidence="15">
    <location>
        <begin position="1"/>
        <end position="30"/>
    </location>
</feature>
<keyword evidence="8 13" id="KW-0547">Nucleotide-binding</keyword>
<accession>A0A0D9VK52</accession>
<dbReference type="STRING" id="77586.A0A0D9VK52"/>
<dbReference type="InterPro" id="IPR011009">
    <property type="entry name" value="Kinase-like_dom_sf"/>
</dbReference>
<dbReference type="InterPro" id="IPR050528">
    <property type="entry name" value="L-type_Lectin-RKs"/>
</dbReference>
<evidence type="ECO:0000256" key="3">
    <source>
        <dbReference type="ARBA" id="ARBA00010217"/>
    </source>
</evidence>
<dbReference type="InterPro" id="IPR000719">
    <property type="entry name" value="Prot_kinase_dom"/>
</dbReference>
<dbReference type="SMART" id="SM00220">
    <property type="entry name" value="S_TKc"/>
    <property type="match status" value="1"/>
</dbReference>
<evidence type="ECO:0000313" key="17">
    <source>
        <dbReference type="EnsemblPlants" id="LPERR02G24400.1"/>
    </source>
</evidence>
<dbReference type="Pfam" id="PF00069">
    <property type="entry name" value="Pkinase"/>
    <property type="match status" value="1"/>
</dbReference>
<evidence type="ECO:0000256" key="10">
    <source>
        <dbReference type="ARBA" id="ARBA00022840"/>
    </source>
</evidence>
<evidence type="ECO:0000256" key="14">
    <source>
        <dbReference type="SAM" id="Phobius"/>
    </source>
</evidence>
<comment type="subcellular location">
    <subcellularLocation>
        <location evidence="1">Membrane</location>
        <topology evidence="1">Single-pass type I membrane protein</topology>
    </subcellularLocation>
</comment>
<evidence type="ECO:0000259" key="16">
    <source>
        <dbReference type="PROSITE" id="PS50011"/>
    </source>
</evidence>
<keyword evidence="18" id="KW-1185">Reference proteome</keyword>
<evidence type="ECO:0000256" key="9">
    <source>
        <dbReference type="ARBA" id="ARBA00022777"/>
    </source>
</evidence>
<name>A0A0D9VK52_9ORYZ</name>
<feature type="chain" id="PRO_5002348053" description="Protein kinase domain-containing protein" evidence="15">
    <location>
        <begin position="31"/>
        <end position="747"/>
    </location>
</feature>
<dbReference type="Gene3D" id="2.60.120.200">
    <property type="match status" value="1"/>
</dbReference>
<dbReference type="Proteomes" id="UP000032180">
    <property type="component" value="Chromosome 2"/>
</dbReference>
<reference evidence="17" key="3">
    <citation type="submission" date="2015-04" db="UniProtKB">
        <authorList>
            <consortium name="EnsemblPlants"/>
        </authorList>
    </citation>
    <scope>IDENTIFICATION</scope>
</reference>
<dbReference type="CDD" id="cd06899">
    <property type="entry name" value="lectin_legume_LecRK_Arcelin_ConA"/>
    <property type="match status" value="1"/>
</dbReference>
<keyword evidence="5 14" id="KW-0812">Transmembrane</keyword>
<evidence type="ECO:0000256" key="8">
    <source>
        <dbReference type="ARBA" id="ARBA00022741"/>
    </source>
</evidence>
<evidence type="ECO:0000256" key="11">
    <source>
        <dbReference type="ARBA" id="ARBA00022989"/>
    </source>
</evidence>
<dbReference type="GO" id="GO:0030246">
    <property type="term" value="F:carbohydrate binding"/>
    <property type="evidence" value="ECO:0007669"/>
    <property type="project" value="UniProtKB-KW"/>
</dbReference>
<evidence type="ECO:0000256" key="15">
    <source>
        <dbReference type="SAM" id="SignalP"/>
    </source>
</evidence>
<evidence type="ECO:0000256" key="4">
    <source>
        <dbReference type="ARBA" id="ARBA00022679"/>
    </source>
</evidence>
<dbReference type="Gene3D" id="3.30.200.20">
    <property type="entry name" value="Phosphorylase Kinase, domain 1"/>
    <property type="match status" value="1"/>
</dbReference>
<dbReference type="Gene3D" id="1.10.510.10">
    <property type="entry name" value="Transferase(Phosphotransferase) domain 1"/>
    <property type="match status" value="1"/>
</dbReference>
<evidence type="ECO:0000256" key="7">
    <source>
        <dbReference type="ARBA" id="ARBA00022734"/>
    </source>
</evidence>
<dbReference type="PROSITE" id="PS50011">
    <property type="entry name" value="PROTEIN_KINASE_DOM"/>
    <property type="match status" value="1"/>
</dbReference>